<evidence type="ECO:0000256" key="2">
    <source>
        <dbReference type="ARBA" id="ARBA00004954"/>
    </source>
</evidence>
<dbReference type="InterPro" id="IPR002695">
    <property type="entry name" value="PurH-like"/>
</dbReference>
<dbReference type="PROSITE" id="PS51855">
    <property type="entry name" value="MGS"/>
    <property type="match status" value="1"/>
</dbReference>
<feature type="domain" description="MGS-like" evidence="11">
    <location>
        <begin position="1"/>
        <end position="147"/>
    </location>
</feature>
<dbReference type="GO" id="GO:0004643">
    <property type="term" value="F:phosphoribosylaminoimidazolecarboxamide formyltransferase activity"/>
    <property type="evidence" value="ECO:0007669"/>
    <property type="project" value="UniProtKB-UniRule"/>
</dbReference>
<dbReference type="PANTHER" id="PTHR11692:SF0">
    <property type="entry name" value="BIFUNCTIONAL PURINE BIOSYNTHESIS PROTEIN ATIC"/>
    <property type="match status" value="1"/>
</dbReference>
<evidence type="ECO:0000256" key="4">
    <source>
        <dbReference type="ARBA" id="ARBA00022679"/>
    </source>
</evidence>
<dbReference type="SUPFAM" id="SSF52335">
    <property type="entry name" value="Methylglyoxal synthase-like"/>
    <property type="match status" value="1"/>
</dbReference>
<protein>
    <recommendedName>
        <fullName evidence="10">Bifunctional purine biosynthesis protein PurH</fullName>
    </recommendedName>
    <domain>
        <recommendedName>
            <fullName evidence="10">Phosphoribosylaminoimidazolecarboxamide formyltransferase</fullName>
            <ecNumber evidence="10">2.1.2.3</ecNumber>
        </recommendedName>
        <alternativeName>
            <fullName evidence="10">AICAR transformylase</fullName>
        </alternativeName>
    </domain>
    <domain>
        <recommendedName>
            <fullName evidence="10">IMP cyclohydrolase</fullName>
            <ecNumber evidence="10">3.5.4.10</ecNumber>
        </recommendedName>
        <alternativeName>
            <fullName evidence="10">ATIC</fullName>
        </alternativeName>
        <alternativeName>
            <fullName evidence="10">IMP synthase</fullName>
        </alternativeName>
        <alternativeName>
            <fullName evidence="10">Inosinicase</fullName>
        </alternativeName>
    </domain>
</protein>
<dbReference type="InterPro" id="IPR016193">
    <property type="entry name" value="Cytidine_deaminase-like"/>
</dbReference>
<evidence type="ECO:0000313" key="12">
    <source>
        <dbReference type="EMBL" id="OGL53069.1"/>
    </source>
</evidence>
<dbReference type="InterPro" id="IPR036914">
    <property type="entry name" value="MGS-like_dom_sf"/>
</dbReference>
<evidence type="ECO:0000256" key="1">
    <source>
        <dbReference type="ARBA" id="ARBA00004844"/>
    </source>
</evidence>
<dbReference type="AlphaFoldDB" id="A0A1F7SH31"/>
<dbReference type="FunFam" id="3.40.140.20:FF:000002">
    <property type="entry name" value="Bifunctional purine biosynthesis protein PurH"/>
    <property type="match status" value="1"/>
</dbReference>
<dbReference type="GO" id="GO:0005829">
    <property type="term" value="C:cytosol"/>
    <property type="evidence" value="ECO:0007669"/>
    <property type="project" value="TreeGrafter"/>
</dbReference>
<evidence type="ECO:0000313" key="13">
    <source>
        <dbReference type="Proteomes" id="UP000178082"/>
    </source>
</evidence>
<sequence length="525" mass="58048">MVKIKRALISVSDKTGIVEFAKGLKSFNVEIVSTGGTAKLLRDNNIPAIEVAELTGFPEMLDGRVKTLHPFVHGGILARRKEKTHQEQVEKHKISLIDLVVVNLYPFEQVIERKNFTIEEAIENIDIGGPAMVRSACKNFESVGVVVDPADYDPVLRELEERNGELNKSTRFHLARKAFALISSYDSSIATYLNSIRVDNAMPEKYPERLTLSLVKVQDLRYGENPHQNAAFYREAKPPLFPVISSGKQLQGKELSFNNIIDLDAALNLATEFDQCAAVIIKHTNPCGVAIADTSLLDAYIKAKETDPVSAFGGIVGFNREVDEETAKEVSKLFTEAIVAPSYSYSALRILESKKNLRLIQVPMDVKTLDNIQNGFDIKKVGGGVLIQDRDVKNIDLMSLKYPTRRKPTQDEMEVLQFAWKVAKYVKSNAIVYARKGQTVGIGAGQMSRVDSSKIAVMKANLPTKGTVLASDAFFPFRDGIDEAAKAGITAVIQPGGSVKDDEVINACNEYNIAMVFTGIRHFRH</sequence>
<dbReference type="CDD" id="cd01421">
    <property type="entry name" value="IMPCH"/>
    <property type="match status" value="1"/>
</dbReference>
<dbReference type="EMBL" id="MGDI01000028">
    <property type="protein sequence ID" value="OGL53069.1"/>
    <property type="molecule type" value="Genomic_DNA"/>
</dbReference>
<comment type="catalytic activity">
    <reaction evidence="9 10">
        <text>IMP + H2O = 5-formamido-1-(5-phospho-D-ribosyl)imidazole-4-carboxamide</text>
        <dbReference type="Rhea" id="RHEA:18445"/>
        <dbReference type="ChEBI" id="CHEBI:15377"/>
        <dbReference type="ChEBI" id="CHEBI:58053"/>
        <dbReference type="ChEBI" id="CHEBI:58467"/>
        <dbReference type="EC" id="3.5.4.10"/>
    </reaction>
</comment>
<evidence type="ECO:0000256" key="6">
    <source>
        <dbReference type="ARBA" id="ARBA00022801"/>
    </source>
</evidence>
<reference evidence="12 13" key="1">
    <citation type="journal article" date="2016" name="Nat. Commun.">
        <title>Thousands of microbial genomes shed light on interconnected biogeochemical processes in an aquifer system.</title>
        <authorList>
            <person name="Anantharaman K."/>
            <person name="Brown C.T."/>
            <person name="Hug L.A."/>
            <person name="Sharon I."/>
            <person name="Castelle C.J."/>
            <person name="Probst A.J."/>
            <person name="Thomas B.C."/>
            <person name="Singh A."/>
            <person name="Wilkins M.J."/>
            <person name="Karaoz U."/>
            <person name="Brodie E.L."/>
            <person name="Williams K.H."/>
            <person name="Hubbard S.S."/>
            <person name="Banfield J.F."/>
        </authorList>
    </citation>
    <scope>NUCLEOTIDE SEQUENCE [LARGE SCALE GENOMIC DNA]</scope>
</reference>
<dbReference type="FunFam" id="3.40.140.20:FF:000001">
    <property type="entry name" value="Bifunctional purine biosynthesis protein PurH"/>
    <property type="match status" value="1"/>
</dbReference>
<dbReference type="HAMAP" id="MF_00139">
    <property type="entry name" value="PurH"/>
    <property type="match status" value="1"/>
</dbReference>
<accession>A0A1F7SH31</accession>
<comment type="similarity">
    <text evidence="3 10">Belongs to the PurH family.</text>
</comment>
<dbReference type="Gene3D" id="3.40.50.1380">
    <property type="entry name" value="Methylglyoxal synthase-like domain"/>
    <property type="match status" value="1"/>
</dbReference>
<dbReference type="NCBIfam" id="TIGR00355">
    <property type="entry name" value="purH"/>
    <property type="match status" value="1"/>
</dbReference>
<evidence type="ECO:0000256" key="5">
    <source>
        <dbReference type="ARBA" id="ARBA00022755"/>
    </source>
</evidence>
<gene>
    <name evidence="10" type="primary">purH</name>
    <name evidence="12" type="ORF">A3G31_09205</name>
</gene>
<evidence type="ECO:0000256" key="3">
    <source>
        <dbReference type="ARBA" id="ARBA00007667"/>
    </source>
</evidence>
<dbReference type="GO" id="GO:0003937">
    <property type="term" value="F:IMP cyclohydrolase activity"/>
    <property type="evidence" value="ECO:0007669"/>
    <property type="project" value="UniProtKB-UniRule"/>
</dbReference>
<organism evidence="12 13">
    <name type="scientific">Candidatus Schekmanbacteria bacterium RIFCSPLOWO2_12_FULL_38_15</name>
    <dbReference type="NCBI Taxonomy" id="1817883"/>
    <lineage>
        <taxon>Bacteria</taxon>
        <taxon>Candidatus Schekmaniibacteriota</taxon>
    </lineage>
</organism>
<dbReference type="SMART" id="SM00798">
    <property type="entry name" value="AICARFT_IMPCHas"/>
    <property type="match status" value="1"/>
</dbReference>
<dbReference type="Proteomes" id="UP000178082">
    <property type="component" value="Unassembled WGS sequence"/>
</dbReference>
<comment type="pathway">
    <text evidence="2 10">Purine metabolism; IMP biosynthesis via de novo pathway; 5-formamido-1-(5-phospho-D-ribosyl)imidazole-4-carboxamide from 5-amino-1-(5-phospho-D-ribosyl)imidazole-4-carboxamide (10-formyl THF route): step 1/1.</text>
</comment>
<comment type="pathway">
    <text evidence="1 10">Purine metabolism; IMP biosynthesis via de novo pathway; IMP from 5-formamido-1-(5-phospho-D-ribosyl)imidazole-4-carboxamide: step 1/1.</text>
</comment>
<keyword evidence="5 10" id="KW-0658">Purine biosynthesis</keyword>
<evidence type="ECO:0000259" key="11">
    <source>
        <dbReference type="PROSITE" id="PS51855"/>
    </source>
</evidence>
<dbReference type="InterPro" id="IPR024051">
    <property type="entry name" value="AICAR_Tfase_dup_dom_sf"/>
</dbReference>
<evidence type="ECO:0000256" key="9">
    <source>
        <dbReference type="ARBA" id="ARBA00050687"/>
    </source>
</evidence>
<proteinExistence type="inferred from homology"/>
<name>A0A1F7SH31_9BACT</name>
<comment type="caution">
    <text evidence="12">The sequence shown here is derived from an EMBL/GenBank/DDBJ whole genome shotgun (WGS) entry which is preliminary data.</text>
</comment>
<dbReference type="EC" id="2.1.2.3" evidence="10"/>
<keyword evidence="4 10" id="KW-0808">Transferase</keyword>
<dbReference type="SUPFAM" id="SSF53927">
    <property type="entry name" value="Cytidine deaminase-like"/>
    <property type="match status" value="1"/>
</dbReference>
<dbReference type="InterPro" id="IPR011607">
    <property type="entry name" value="MGS-like_dom"/>
</dbReference>
<dbReference type="GO" id="GO:0006189">
    <property type="term" value="P:'de novo' IMP biosynthetic process"/>
    <property type="evidence" value="ECO:0007669"/>
    <property type="project" value="UniProtKB-UniRule"/>
</dbReference>
<evidence type="ECO:0000256" key="8">
    <source>
        <dbReference type="ARBA" id="ARBA00050488"/>
    </source>
</evidence>
<dbReference type="STRING" id="1817883.A3G31_09205"/>
<dbReference type="Pfam" id="PF02142">
    <property type="entry name" value="MGS"/>
    <property type="match status" value="1"/>
</dbReference>
<dbReference type="SMART" id="SM00851">
    <property type="entry name" value="MGS"/>
    <property type="match status" value="1"/>
</dbReference>
<comment type="domain">
    <text evidence="10">The IMP cyclohydrolase activity resides in the N-terminal region.</text>
</comment>
<dbReference type="Gene3D" id="3.40.140.20">
    <property type="match status" value="2"/>
</dbReference>
<keyword evidence="7 10" id="KW-0511">Multifunctional enzyme</keyword>
<dbReference type="EC" id="3.5.4.10" evidence="10"/>
<evidence type="ECO:0000256" key="10">
    <source>
        <dbReference type="HAMAP-Rule" id="MF_00139"/>
    </source>
</evidence>
<dbReference type="FunFam" id="3.40.50.1380:FF:000001">
    <property type="entry name" value="Bifunctional purine biosynthesis protein PurH"/>
    <property type="match status" value="1"/>
</dbReference>
<dbReference type="PIRSF" id="PIRSF000414">
    <property type="entry name" value="AICARFT_IMPCHas"/>
    <property type="match status" value="1"/>
</dbReference>
<dbReference type="Pfam" id="PF01808">
    <property type="entry name" value="AICARFT_IMPCHas"/>
    <property type="match status" value="1"/>
</dbReference>
<dbReference type="PANTHER" id="PTHR11692">
    <property type="entry name" value="BIFUNCTIONAL PURINE BIOSYNTHESIS PROTEIN PURH"/>
    <property type="match status" value="1"/>
</dbReference>
<dbReference type="NCBIfam" id="NF002049">
    <property type="entry name" value="PRK00881.1"/>
    <property type="match status" value="1"/>
</dbReference>
<dbReference type="UniPathway" id="UPA00074">
    <property type="reaction ID" value="UER00133"/>
</dbReference>
<evidence type="ECO:0000256" key="7">
    <source>
        <dbReference type="ARBA" id="ARBA00023268"/>
    </source>
</evidence>
<keyword evidence="6 10" id="KW-0378">Hydrolase</keyword>
<comment type="catalytic activity">
    <reaction evidence="8 10">
        <text>(6R)-10-formyltetrahydrofolate + 5-amino-1-(5-phospho-beta-D-ribosyl)imidazole-4-carboxamide = 5-formamido-1-(5-phospho-D-ribosyl)imidazole-4-carboxamide + (6S)-5,6,7,8-tetrahydrofolate</text>
        <dbReference type="Rhea" id="RHEA:22192"/>
        <dbReference type="ChEBI" id="CHEBI:57453"/>
        <dbReference type="ChEBI" id="CHEBI:58467"/>
        <dbReference type="ChEBI" id="CHEBI:58475"/>
        <dbReference type="ChEBI" id="CHEBI:195366"/>
        <dbReference type="EC" id="2.1.2.3"/>
    </reaction>
</comment>